<gene>
    <name evidence="2" type="primary">X975_02288</name>
    <name evidence="2" type="ORF">TNCV_1198121</name>
</gene>
<keyword evidence="3" id="KW-1185">Reference proteome</keyword>
<evidence type="ECO:0000313" key="2">
    <source>
        <dbReference type="EMBL" id="GFY04034.1"/>
    </source>
</evidence>
<proteinExistence type="predicted"/>
<comment type="caution">
    <text evidence="2">The sequence shown here is derived from an EMBL/GenBank/DDBJ whole genome shotgun (WGS) entry which is preliminary data.</text>
</comment>
<protein>
    <submittedName>
        <fullName evidence="2">Uncharacterized protein</fullName>
    </submittedName>
</protein>
<feature type="compositionally biased region" description="Basic residues" evidence="1">
    <location>
        <begin position="50"/>
        <end position="60"/>
    </location>
</feature>
<sequence>MAPHTITPAVGTVCRCKAKAGLRRSPLGLLSNTIDITAEIESQAAVQFPRTRHHSKRKRRGVDVKSSTRNGCRDTKCPLARHRIVREDAGSPSEGAACAWKADDEAVSCMLAFLTMWRSSPRLVC</sequence>
<organism evidence="2 3">
    <name type="scientific">Trichonephila clavipes</name>
    <name type="common">Golden silk orbweaver</name>
    <name type="synonym">Nephila clavipes</name>
    <dbReference type="NCBI Taxonomy" id="2585209"/>
    <lineage>
        <taxon>Eukaryota</taxon>
        <taxon>Metazoa</taxon>
        <taxon>Ecdysozoa</taxon>
        <taxon>Arthropoda</taxon>
        <taxon>Chelicerata</taxon>
        <taxon>Arachnida</taxon>
        <taxon>Araneae</taxon>
        <taxon>Araneomorphae</taxon>
        <taxon>Entelegynae</taxon>
        <taxon>Araneoidea</taxon>
        <taxon>Nephilidae</taxon>
        <taxon>Trichonephila</taxon>
    </lineage>
</organism>
<evidence type="ECO:0000313" key="3">
    <source>
        <dbReference type="Proteomes" id="UP000887159"/>
    </source>
</evidence>
<reference evidence="2" key="1">
    <citation type="submission" date="2020-08" db="EMBL/GenBank/DDBJ databases">
        <title>Multicomponent nature underlies the extraordinary mechanical properties of spider dragline silk.</title>
        <authorList>
            <person name="Kono N."/>
            <person name="Nakamura H."/>
            <person name="Mori M."/>
            <person name="Yoshida Y."/>
            <person name="Ohtoshi R."/>
            <person name="Malay A.D."/>
            <person name="Moran D.A.P."/>
            <person name="Tomita M."/>
            <person name="Numata K."/>
            <person name="Arakawa K."/>
        </authorList>
    </citation>
    <scope>NUCLEOTIDE SEQUENCE</scope>
</reference>
<name>A0A8X6RZG3_TRICX</name>
<feature type="region of interest" description="Disordered" evidence="1">
    <location>
        <begin position="47"/>
        <end position="73"/>
    </location>
</feature>
<dbReference type="EMBL" id="BMAU01021243">
    <property type="protein sequence ID" value="GFY04034.1"/>
    <property type="molecule type" value="Genomic_DNA"/>
</dbReference>
<dbReference type="AlphaFoldDB" id="A0A8X6RZG3"/>
<dbReference type="Proteomes" id="UP000887159">
    <property type="component" value="Unassembled WGS sequence"/>
</dbReference>
<evidence type="ECO:0000256" key="1">
    <source>
        <dbReference type="SAM" id="MobiDB-lite"/>
    </source>
</evidence>
<accession>A0A8X6RZG3</accession>